<name>A0A7G7WQC4_CANPG</name>
<comment type="catalytic activity">
    <reaction evidence="17 18">
        <text>a ubiquinone + NADH + 5 H(+)(in) = a ubiquinol + NAD(+) + 4 H(+)(out)</text>
        <dbReference type="Rhea" id="RHEA:29091"/>
        <dbReference type="Rhea" id="RHEA-COMP:9565"/>
        <dbReference type="Rhea" id="RHEA-COMP:9566"/>
        <dbReference type="ChEBI" id="CHEBI:15378"/>
        <dbReference type="ChEBI" id="CHEBI:16389"/>
        <dbReference type="ChEBI" id="CHEBI:17976"/>
        <dbReference type="ChEBI" id="CHEBI:57540"/>
        <dbReference type="ChEBI" id="CHEBI:57945"/>
        <dbReference type="EC" id="7.1.1.2"/>
    </reaction>
</comment>
<evidence type="ECO:0000256" key="15">
    <source>
        <dbReference type="ARBA" id="ARBA00023128"/>
    </source>
</evidence>
<evidence type="ECO:0000256" key="4">
    <source>
        <dbReference type="ARBA" id="ARBA00012944"/>
    </source>
</evidence>
<evidence type="ECO:0000256" key="5">
    <source>
        <dbReference type="ARBA" id="ARBA00021008"/>
    </source>
</evidence>
<evidence type="ECO:0000256" key="7">
    <source>
        <dbReference type="ARBA" id="ARBA00022660"/>
    </source>
</evidence>
<dbReference type="GO" id="GO:0006120">
    <property type="term" value="P:mitochondrial electron transport, NADH to ubiquinone"/>
    <property type="evidence" value="ECO:0007669"/>
    <property type="project" value="InterPro"/>
</dbReference>
<dbReference type="EMBL" id="MN334534">
    <property type="protein sequence ID" value="QNH68751.1"/>
    <property type="molecule type" value="Genomic_DNA"/>
</dbReference>
<evidence type="ECO:0000256" key="16">
    <source>
        <dbReference type="ARBA" id="ARBA00023136"/>
    </source>
</evidence>
<geneLocation type="mitochondrion" evidence="20"/>
<evidence type="ECO:0000256" key="6">
    <source>
        <dbReference type="ARBA" id="ARBA00022448"/>
    </source>
</evidence>
<keyword evidence="12 18" id="KW-1133">Transmembrane helix</keyword>
<comment type="similarity">
    <text evidence="3 18">Belongs to the complex I subunit 2 family.</text>
</comment>
<evidence type="ECO:0000259" key="19">
    <source>
        <dbReference type="Pfam" id="PF00361"/>
    </source>
</evidence>
<evidence type="ECO:0000256" key="10">
    <source>
        <dbReference type="ARBA" id="ARBA00022967"/>
    </source>
</evidence>
<evidence type="ECO:0000256" key="18">
    <source>
        <dbReference type="RuleBase" id="RU003403"/>
    </source>
</evidence>
<keyword evidence="15 18" id="KW-0496">Mitochondrion</keyword>
<feature type="transmembrane region" description="Helical" evidence="18">
    <location>
        <begin position="86"/>
        <end position="106"/>
    </location>
</feature>
<feature type="transmembrane region" description="Helical" evidence="18">
    <location>
        <begin position="231"/>
        <end position="254"/>
    </location>
</feature>
<feature type="domain" description="NADH:quinone oxidoreductase/Mrp antiporter transmembrane" evidence="19">
    <location>
        <begin position="24"/>
        <end position="79"/>
    </location>
</feature>
<dbReference type="Pfam" id="PF00361">
    <property type="entry name" value="Proton_antipo_M"/>
    <property type="match status" value="2"/>
</dbReference>
<evidence type="ECO:0000256" key="9">
    <source>
        <dbReference type="ARBA" id="ARBA00022792"/>
    </source>
</evidence>
<dbReference type="InterPro" id="IPR001750">
    <property type="entry name" value="ND/Mrp_TM"/>
</dbReference>
<feature type="transmembrane region" description="Helical" evidence="18">
    <location>
        <begin position="315"/>
        <end position="335"/>
    </location>
</feature>
<proteinExistence type="inferred from homology"/>
<organism evidence="20">
    <name type="scientific">Cancer pagurus</name>
    <name type="common">Rock crab</name>
    <dbReference type="NCBI Taxonomy" id="6755"/>
    <lineage>
        <taxon>Eukaryota</taxon>
        <taxon>Metazoa</taxon>
        <taxon>Ecdysozoa</taxon>
        <taxon>Arthropoda</taxon>
        <taxon>Crustacea</taxon>
        <taxon>Multicrustacea</taxon>
        <taxon>Malacostraca</taxon>
        <taxon>Eumalacostraca</taxon>
        <taxon>Eucarida</taxon>
        <taxon>Decapoda</taxon>
        <taxon>Pleocyemata</taxon>
        <taxon>Brachyura</taxon>
        <taxon>Eubrachyura</taxon>
        <taxon>Cancroidea</taxon>
        <taxon>Cancridae</taxon>
        <taxon>Cancer</taxon>
    </lineage>
</organism>
<keyword evidence="13 18" id="KW-0520">NAD</keyword>
<dbReference type="EC" id="7.1.1.2" evidence="4 18"/>
<dbReference type="PANTHER" id="PTHR46552">
    <property type="entry name" value="NADH-UBIQUINONE OXIDOREDUCTASE CHAIN 2"/>
    <property type="match status" value="1"/>
</dbReference>
<feature type="transmembrane region" description="Helical" evidence="18">
    <location>
        <begin position="5"/>
        <end position="22"/>
    </location>
</feature>
<keyword evidence="10 18" id="KW-1278">Translocase</keyword>
<keyword evidence="9 18" id="KW-0999">Mitochondrion inner membrane</keyword>
<keyword evidence="14 18" id="KW-0830">Ubiquinone</keyword>
<comment type="function">
    <text evidence="1">Core subunit of the mitochondrial membrane respiratory chain NADH dehydrogenase (Complex I) that is believed to belong to the minimal assembly required for catalysis. Complex I functions in the transfer of electrons from NADH to the respiratory chain. The immediate electron acceptor for the enzyme is believed to be ubiquinone.</text>
</comment>
<feature type="domain" description="NADH:quinone oxidoreductase/Mrp antiporter transmembrane" evidence="19">
    <location>
        <begin position="84"/>
        <end position="281"/>
    </location>
</feature>
<evidence type="ECO:0000256" key="8">
    <source>
        <dbReference type="ARBA" id="ARBA00022692"/>
    </source>
</evidence>
<dbReference type="RefSeq" id="YP_009973064.1">
    <property type="nucleotide sequence ID" value="NC_051962.1"/>
</dbReference>
<dbReference type="GO" id="GO:0005743">
    <property type="term" value="C:mitochondrial inner membrane"/>
    <property type="evidence" value="ECO:0007669"/>
    <property type="project" value="UniProtKB-SubCell"/>
</dbReference>
<evidence type="ECO:0000256" key="2">
    <source>
        <dbReference type="ARBA" id="ARBA00004448"/>
    </source>
</evidence>
<dbReference type="PANTHER" id="PTHR46552:SF1">
    <property type="entry name" value="NADH-UBIQUINONE OXIDOREDUCTASE CHAIN 2"/>
    <property type="match status" value="1"/>
</dbReference>
<dbReference type="PRINTS" id="PR01436">
    <property type="entry name" value="NADHDHGNASE2"/>
</dbReference>
<protein>
    <recommendedName>
        <fullName evidence="5 18">NADH-ubiquinone oxidoreductase chain 2</fullName>
        <ecNumber evidence="4 18">7.1.1.2</ecNumber>
    </recommendedName>
</protein>
<evidence type="ECO:0000256" key="17">
    <source>
        <dbReference type="ARBA" id="ARBA00049551"/>
    </source>
</evidence>
<keyword evidence="7 18" id="KW-0679">Respiratory chain</keyword>
<evidence type="ECO:0000256" key="12">
    <source>
        <dbReference type="ARBA" id="ARBA00022989"/>
    </source>
</evidence>
<keyword evidence="16 18" id="KW-0472">Membrane</keyword>
<feature type="transmembrane region" description="Helical" evidence="18">
    <location>
        <begin position="58"/>
        <end position="80"/>
    </location>
</feature>
<evidence type="ECO:0000256" key="14">
    <source>
        <dbReference type="ARBA" id="ARBA00023075"/>
    </source>
</evidence>
<sequence>MVFPLSYLFFFLTLLLGVLLAISSSSWFGVWIGLELNLMSFIPLMANKMNPYFSEAALKYFLVQALASTFIIMSSSLLLIFIDLSYYLILMALLMKLGAAPFHFWFPQIMEGLAWSQTIILMTIQKLAPMFLISYLMTNSNLVSTIILSSMLTALVGALGGLNMMKLRKIMAFSSINHMSWMLIAVSISETIWLTYFLFYSLISTSVVLLFQTTHLFSLHNITNLNFNNSLFMLTFPTSLLSLGGLPPFSGFLPKWMMIQTMMTKGLIVPLAFLLISSLITLYFYLRLVTPFILMMTPTLSFNMKTNSHTLYSPFLPFIFMFNLLGLITPLPLIIM</sequence>
<evidence type="ECO:0000313" key="20">
    <source>
        <dbReference type="EMBL" id="QNH68751.1"/>
    </source>
</evidence>
<dbReference type="GeneID" id="60458189"/>
<feature type="transmembrane region" description="Helical" evidence="18">
    <location>
        <begin position="266"/>
        <end position="286"/>
    </location>
</feature>
<dbReference type="InterPro" id="IPR003917">
    <property type="entry name" value="NADH_UbQ_OxRdtase_chain2"/>
</dbReference>
<gene>
    <name evidence="20" type="primary">ND2</name>
</gene>
<dbReference type="InterPro" id="IPR050175">
    <property type="entry name" value="Complex_I_Subunit_2"/>
</dbReference>
<feature type="transmembrane region" description="Helical" evidence="18">
    <location>
        <begin position="142"/>
        <end position="162"/>
    </location>
</feature>
<evidence type="ECO:0000256" key="13">
    <source>
        <dbReference type="ARBA" id="ARBA00023027"/>
    </source>
</evidence>
<comment type="subcellular location">
    <subcellularLocation>
        <location evidence="2 18">Mitochondrion inner membrane</location>
        <topology evidence="2 18">Multi-pass membrane protein</topology>
    </subcellularLocation>
</comment>
<dbReference type="GO" id="GO:0008137">
    <property type="term" value="F:NADH dehydrogenase (ubiquinone) activity"/>
    <property type="evidence" value="ECO:0007669"/>
    <property type="project" value="UniProtKB-EC"/>
</dbReference>
<evidence type="ECO:0000256" key="3">
    <source>
        <dbReference type="ARBA" id="ARBA00007012"/>
    </source>
</evidence>
<keyword evidence="8 18" id="KW-0812">Transmembrane</keyword>
<accession>A0A7G7WQC4</accession>
<keyword evidence="11 18" id="KW-0249">Electron transport</keyword>
<dbReference type="AlphaFoldDB" id="A0A7G7WQC4"/>
<dbReference type="CTD" id="4536"/>
<comment type="function">
    <text evidence="18">Core subunit of the mitochondrial membrane respiratory chain NADH dehydrogenase (Complex I) which catalyzes electron transfer from NADH through the respiratory chain, using ubiquinone as an electron acceptor. Essential for the catalytic activity and assembly of complex I.</text>
</comment>
<feature type="transmembrane region" description="Helical" evidence="18">
    <location>
        <begin position="183"/>
        <end position="211"/>
    </location>
</feature>
<keyword evidence="6" id="KW-0813">Transport</keyword>
<evidence type="ECO:0000256" key="11">
    <source>
        <dbReference type="ARBA" id="ARBA00022982"/>
    </source>
</evidence>
<evidence type="ECO:0000256" key="1">
    <source>
        <dbReference type="ARBA" id="ARBA00003257"/>
    </source>
</evidence>
<reference evidence="20" key="1">
    <citation type="journal article" date="2019" name="Mitochondrial DNA Part B Resour">
        <title>The complete mitochondrial genome and phylogenetic analysis of Cancer pagurus (Decapoda, Cancridae).</title>
        <authorList>
            <person name="Fan S."/>
            <person name="Zhao C."/>
            <person name="Wang P."/>
            <person name="Yan L."/>
            <person name="Qiu L."/>
        </authorList>
    </citation>
    <scope>NUCLEOTIDE SEQUENCE</scope>
</reference>